<keyword evidence="1" id="KW-1133">Transmembrane helix</keyword>
<dbReference type="EMBL" id="BIFS01000001">
    <property type="protein sequence ID" value="GCE19135.1"/>
    <property type="molecule type" value="Genomic_DNA"/>
</dbReference>
<feature type="transmembrane region" description="Helical" evidence="1">
    <location>
        <begin position="337"/>
        <end position="354"/>
    </location>
</feature>
<keyword evidence="1" id="KW-0812">Transmembrane</keyword>
<dbReference type="OrthoDB" id="5240834at2"/>
<gene>
    <name evidence="2" type="ORF">KDK_29350</name>
</gene>
<feature type="transmembrane region" description="Helical" evidence="1">
    <location>
        <begin position="118"/>
        <end position="137"/>
    </location>
</feature>
<evidence type="ECO:0000256" key="1">
    <source>
        <dbReference type="SAM" id="Phobius"/>
    </source>
</evidence>
<feature type="transmembrane region" description="Helical" evidence="1">
    <location>
        <begin position="228"/>
        <end position="247"/>
    </location>
</feature>
<evidence type="ECO:0000313" key="2">
    <source>
        <dbReference type="EMBL" id="GCE19135.1"/>
    </source>
</evidence>
<reference evidence="3" key="1">
    <citation type="submission" date="2018-12" db="EMBL/GenBank/DDBJ databases">
        <title>Tengunoibacter tsumagoiensis gen. nov., sp. nov., Dictyobacter kobayashii sp. nov., D. alpinus sp. nov., and D. joshuensis sp. nov. and description of Dictyobacteraceae fam. nov. within the order Ktedonobacterales isolated from Tengu-no-mugimeshi.</title>
        <authorList>
            <person name="Wang C.M."/>
            <person name="Zheng Y."/>
            <person name="Sakai Y."/>
            <person name="Toyoda A."/>
            <person name="Minakuchi Y."/>
            <person name="Abe K."/>
            <person name="Yokota A."/>
            <person name="Yabe S."/>
        </authorList>
    </citation>
    <scope>NUCLEOTIDE SEQUENCE [LARGE SCALE GENOMIC DNA]</scope>
    <source>
        <strain evidence="3">Uno11</strain>
    </source>
</reference>
<feature type="transmembrane region" description="Helical" evidence="1">
    <location>
        <begin position="267"/>
        <end position="289"/>
    </location>
</feature>
<feature type="transmembrane region" description="Helical" evidence="1">
    <location>
        <begin position="143"/>
        <end position="162"/>
    </location>
</feature>
<dbReference type="Proteomes" id="UP000287188">
    <property type="component" value="Unassembled WGS sequence"/>
</dbReference>
<feature type="transmembrane region" description="Helical" evidence="1">
    <location>
        <begin position="28"/>
        <end position="45"/>
    </location>
</feature>
<name>A0A402AJA6_9CHLR</name>
<accession>A0A402AJA6</accession>
<evidence type="ECO:0008006" key="4">
    <source>
        <dbReference type="Google" id="ProtNLM"/>
    </source>
</evidence>
<protein>
    <recommendedName>
        <fullName evidence="4">DUF2079 domain-containing protein</fullName>
    </recommendedName>
</protein>
<keyword evidence="3" id="KW-1185">Reference proteome</keyword>
<dbReference type="InterPro" id="IPR018650">
    <property type="entry name" value="STSV1_Orf64"/>
</dbReference>
<proteinExistence type="predicted"/>
<comment type="caution">
    <text evidence="2">The sequence shown here is derived from an EMBL/GenBank/DDBJ whole genome shotgun (WGS) entry which is preliminary data.</text>
</comment>
<feature type="transmembrane region" description="Helical" evidence="1">
    <location>
        <begin position="296"/>
        <end position="317"/>
    </location>
</feature>
<organism evidence="2 3">
    <name type="scientific">Dictyobacter kobayashii</name>
    <dbReference type="NCBI Taxonomy" id="2014872"/>
    <lineage>
        <taxon>Bacteria</taxon>
        <taxon>Bacillati</taxon>
        <taxon>Chloroflexota</taxon>
        <taxon>Ktedonobacteria</taxon>
        <taxon>Ktedonobacterales</taxon>
        <taxon>Dictyobacteraceae</taxon>
        <taxon>Dictyobacter</taxon>
    </lineage>
</organism>
<dbReference type="AlphaFoldDB" id="A0A402AJA6"/>
<sequence length="600" mass="68061">MQRMYFESNMKKRLSFGSYFSLLAQKRIAWLLLGLIVVAYVIILGDQSVLRYNVFKATAFDLGNMDQATWNTLHGHFVEFTNHSDNWYGAPIRLAQHVEPIFLLLAGLYAFGSDPRILLIFQTLMLAAGAIPVFLLARKSLPTLPLLAPVMVLGYLLAPAVLGENLFDFHPLTLVTPLLLYAVLALTYRKHVWFVILCILVAACKEEMGSVVALLALVAIWKYRIPRLGSIVFVGGIVWTLLAFLVIKPHFNVGAQQDNYWYRYEALGPTPVAAIFNILGHPWIIFGVLVTLDRLYYLASLLRSTGFIALLAPEWLIPTLPSLAINLLTSESFQHNGVYHYHAAIIPFVIIAAIHGTRRLYLYWYGLRDEKEEQQLYREDTALGRTIYADGKPLPGSVALLNWLRSSALSIWHWLIRGWRFLVARLHLSSLTAGWQSRKKLLRLRMKDLAAWMPATWLQGVLSIWLVCMIVLNIVVIWPLLNSFLADHRPGPREQHIQQLLDMIPPDAVVSAGGNINPHLTERRYVTVFPELTVATMTPGQYKMVDYVIVDLDNASPENKSYSDNFLDVLNQIQRKGEFRPIAQADGVILLVREKNIAQR</sequence>
<dbReference type="Pfam" id="PF09852">
    <property type="entry name" value="DUF2079"/>
    <property type="match status" value="2"/>
</dbReference>
<evidence type="ECO:0000313" key="3">
    <source>
        <dbReference type="Proteomes" id="UP000287188"/>
    </source>
</evidence>
<keyword evidence="1" id="KW-0472">Membrane</keyword>
<feature type="transmembrane region" description="Helical" evidence="1">
    <location>
        <begin position="449"/>
        <end position="481"/>
    </location>
</feature>